<protein>
    <submittedName>
        <fullName evidence="5">Short-subunit dehydrogenase</fullName>
    </submittedName>
</protein>
<evidence type="ECO:0000259" key="4">
    <source>
        <dbReference type="SMART" id="SM00822"/>
    </source>
</evidence>
<dbReference type="RefSeq" id="WP_109581038.1">
    <property type="nucleotide sequence ID" value="NZ_QGGT01000001.1"/>
</dbReference>
<sequence length="282" mass="29954">MSTTQPPSATFTETPVTTDTAGSRPLALVTGASSGIGYHLAECCARAGMDLLIVADEPKIHTAATTLGEEGIAVEAVEADLSTRAGVDQFIAAIRGRPVGVLCANAGRGLGRAFLDQDFSDIARVIETNVTGTVYLLHHVGRAMRTQGSGRILITGSIAGLMPGTYQAVYNASKSFLDSLSFALRHELRDSGVSVTCLMPGATETEFFERADMLDTRVAQGKKDDPADVARQGFEAMMRNDGDVVTGWQNKLRAAIANVTPADTLAEQHRRMAEPLSEPRES</sequence>
<dbReference type="AlphaFoldDB" id="A0A316EY57"/>
<proteinExistence type="inferred from homology"/>
<dbReference type="GO" id="GO:0016491">
    <property type="term" value="F:oxidoreductase activity"/>
    <property type="evidence" value="ECO:0007669"/>
    <property type="project" value="UniProtKB-KW"/>
</dbReference>
<dbReference type="PROSITE" id="PS00061">
    <property type="entry name" value="ADH_SHORT"/>
    <property type="match status" value="1"/>
</dbReference>
<dbReference type="InterPro" id="IPR020904">
    <property type="entry name" value="Sc_DH/Rdtase_CS"/>
</dbReference>
<dbReference type="InterPro" id="IPR036291">
    <property type="entry name" value="NAD(P)-bd_dom_sf"/>
</dbReference>
<evidence type="ECO:0000313" key="6">
    <source>
        <dbReference type="Proteomes" id="UP000245754"/>
    </source>
</evidence>
<organism evidence="5 6">
    <name type="scientific">Cupriavidus plantarum</name>
    <dbReference type="NCBI Taxonomy" id="942865"/>
    <lineage>
        <taxon>Bacteria</taxon>
        <taxon>Pseudomonadati</taxon>
        <taxon>Pseudomonadota</taxon>
        <taxon>Betaproteobacteria</taxon>
        <taxon>Burkholderiales</taxon>
        <taxon>Burkholderiaceae</taxon>
        <taxon>Cupriavidus</taxon>
    </lineage>
</organism>
<dbReference type="PRINTS" id="PR00081">
    <property type="entry name" value="GDHRDH"/>
</dbReference>
<dbReference type="InterPro" id="IPR057326">
    <property type="entry name" value="KR_dom"/>
</dbReference>
<evidence type="ECO:0000256" key="1">
    <source>
        <dbReference type="ARBA" id="ARBA00006484"/>
    </source>
</evidence>
<reference evidence="5 6" key="1">
    <citation type="submission" date="2018-05" db="EMBL/GenBank/DDBJ databases">
        <title>Genomic Encyclopedia of Type Strains, Phase IV (KMG-V): Genome sequencing to study the core and pangenomes of soil and plant-associated prokaryotes.</title>
        <authorList>
            <person name="Whitman W."/>
        </authorList>
    </citation>
    <scope>NUCLEOTIDE SEQUENCE [LARGE SCALE GENOMIC DNA]</scope>
    <source>
        <strain evidence="5 6">SLV-132</strain>
    </source>
</reference>
<dbReference type="Pfam" id="PF00106">
    <property type="entry name" value="adh_short"/>
    <property type="match status" value="1"/>
</dbReference>
<gene>
    <name evidence="5" type="ORF">C7419_1011183</name>
</gene>
<dbReference type="EMBL" id="QGGT01000001">
    <property type="protein sequence ID" value="PWK37301.1"/>
    <property type="molecule type" value="Genomic_DNA"/>
</dbReference>
<name>A0A316EY57_9BURK</name>
<dbReference type="SMART" id="SM00822">
    <property type="entry name" value="PKS_KR"/>
    <property type="match status" value="1"/>
</dbReference>
<feature type="region of interest" description="Disordered" evidence="3">
    <location>
        <begin position="1"/>
        <end position="22"/>
    </location>
</feature>
<accession>A0A316EY57</accession>
<evidence type="ECO:0000313" key="5">
    <source>
        <dbReference type="EMBL" id="PWK37301.1"/>
    </source>
</evidence>
<feature type="compositionally biased region" description="Polar residues" evidence="3">
    <location>
        <begin position="1"/>
        <end position="21"/>
    </location>
</feature>
<dbReference type="PANTHER" id="PTHR43391:SF12">
    <property type="entry name" value="OXIDOREDUCTASE EPHD-RELATED"/>
    <property type="match status" value="1"/>
</dbReference>
<dbReference type="SUPFAM" id="SSF51735">
    <property type="entry name" value="NAD(P)-binding Rossmann-fold domains"/>
    <property type="match status" value="1"/>
</dbReference>
<dbReference type="Proteomes" id="UP000245754">
    <property type="component" value="Unassembled WGS sequence"/>
</dbReference>
<dbReference type="PANTHER" id="PTHR43391">
    <property type="entry name" value="RETINOL DEHYDROGENASE-RELATED"/>
    <property type="match status" value="1"/>
</dbReference>
<dbReference type="CDD" id="cd05233">
    <property type="entry name" value="SDR_c"/>
    <property type="match status" value="1"/>
</dbReference>
<dbReference type="Gene3D" id="3.40.50.720">
    <property type="entry name" value="NAD(P)-binding Rossmann-like Domain"/>
    <property type="match status" value="1"/>
</dbReference>
<feature type="domain" description="Ketoreductase" evidence="4">
    <location>
        <begin position="25"/>
        <end position="205"/>
    </location>
</feature>
<dbReference type="InterPro" id="IPR002347">
    <property type="entry name" value="SDR_fam"/>
</dbReference>
<comment type="similarity">
    <text evidence="1">Belongs to the short-chain dehydrogenases/reductases (SDR) family.</text>
</comment>
<comment type="caution">
    <text evidence="5">The sequence shown here is derived from an EMBL/GenBank/DDBJ whole genome shotgun (WGS) entry which is preliminary data.</text>
</comment>
<keyword evidence="6" id="KW-1185">Reference proteome</keyword>
<keyword evidence="2" id="KW-0560">Oxidoreductase</keyword>
<evidence type="ECO:0000256" key="3">
    <source>
        <dbReference type="SAM" id="MobiDB-lite"/>
    </source>
</evidence>
<evidence type="ECO:0000256" key="2">
    <source>
        <dbReference type="ARBA" id="ARBA00023002"/>
    </source>
</evidence>